<dbReference type="EMBL" id="AXDY01000007">
    <property type="protein sequence ID" value="ERS93071.1"/>
    <property type="molecule type" value="Genomic_DNA"/>
</dbReference>
<keyword evidence="2" id="KW-1185">Reference proteome</keyword>
<accession>A0ABP2YSR3</accession>
<proteinExistence type="predicted"/>
<sequence>MQSKKVKIYKLASILGYVYEDKFKSKHSLYREILIVVENE</sequence>
<reference evidence="1 2" key="1">
    <citation type="journal article" date="2013" name="Genome Announc.">
        <title>Draft Genome Sequence of Staphylococcus simulans UMC-CNS-990, Isolated from a Case of Chronic Bovine Mastitis.</title>
        <authorList>
            <person name="Calcutt M.J."/>
            <person name="Foecking M.F."/>
            <person name="Hsieh H.Y."/>
            <person name="Perry J."/>
            <person name="Stewart G.C."/>
            <person name="Middleton J.R."/>
        </authorList>
    </citation>
    <scope>NUCLEOTIDE SEQUENCE [LARGE SCALE GENOMIC DNA]</scope>
    <source>
        <strain evidence="1 2">UMC-CNS-990</strain>
    </source>
</reference>
<protein>
    <submittedName>
        <fullName evidence="1">Uncharacterized protein</fullName>
    </submittedName>
</protein>
<evidence type="ECO:0000313" key="2">
    <source>
        <dbReference type="Proteomes" id="UP000017131"/>
    </source>
</evidence>
<dbReference type="Proteomes" id="UP000017131">
    <property type="component" value="Unassembled WGS sequence"/>
</dbReference>
<name>A0ABP2YSR3_STASI</name>
<evidence type="ECO:0000313" key="1">
    <source>
        <dbReference type="EMBL" id="ERS93071.1"/>
    </source>
</evidence>
<comment type="caution">
    <text evidence="1">The sequence shown here is derived from an EMBL/GenBank/DDBJ whole genome shotgun (WGS) entry which is preliminary data.</text>
</comment>
<organism evidence="1 2">
    <name type="scientific">Staphylococcus simulans UMC-CNS-990</name>
    <dbReference type="NCBI Taxonomy" id="1405498"/>
    <lineage>
        <taxon>Bacteria</taxon>
        <taxon>Bacillati</taxon>
        <taxon>Bacillota</taxon>
        <taxon>Bacilli</taxon>
        <taxon>Bacillales</taxon>
        <taxon>Staphylococcaceae</taxon>
        <taxon>Staphylococcus</taxon>
    </lineage>
</organism>
<gene>
    <name evidence="1" type="ORF">SSIM_08990</name>
</gene>